<proteinExistence type="predicted"/>
<dbReference type="InterPro" id="IPR003812">
    <property type="entry name" value="Fido"/>
</dbReference>
<evidence type="ECO:0000256" key="1">
    <source>
        <dbReference type="SAM" id="MobiDB-lite"/>
    </source>
</evidence>
<dbReference type="Gene3D" id="1.10.3290.10">
    <property type="entry name" value="Fido-like domain"/>
    <property type="match status" value="1"/>
</dbReference>
<dbReference type="InterPro" id="IPR036597">
    <property type="entry name" value="Fido-like_dom_sf"/>
</dbReference>
<sequence>MAKLEDRGETGASMEPLISEEASRHRSVLTDLSLDLAMKSTALSASLPEGMRPALAGLVRSMNCYYSNLIEGHNTHPIDIERALRQDFSADPEKRNLQREAVSHILVQSWIDGGGLTESPLHPESLKEIHARFCEGLPEELLVQEGLDGKLIPIIPGAFRDGFVQVGAHIPPSPGAVPRLLDHLHRMFGFQGKTGKIIYAACAHHRLVWIHPFPDLNGRVSRMVAHAMLAESVSSAGLWSASRGLGRNAEEYKRRLAAADAPRPGGADGRGALSEARLAEFASFFLEKCIDQVEFMHALMRPAELRGRVMEWAVREERRGEVLKGSDRILGALLMEGEIDRGVIPNMLGVSDRQARKVTSRLLELEAIKSDSPRAPLRVHFPASLASSWMPGLFPER</sequence>
<dbReference type="PROSITE" id="PS51459">
    <property type="entry name" value="FIDO"/>
    <property type="match status" value="1"/>
</dbReference>
<evidence type="ECO:0000259" key="2">
    <source>
        <dbReference type="PROSITE" id="PS51459"/>
    </source>
</evidence>
<dbReference type="PANTHER" id="PTHR13504:SF38">
    <property type="entry name" value="FIDO DOMAIN-CONTAINING PROTEIN"/>
    <property type="match status" value="1"/>
</dbReference>
<protein>
    <submittedName>
        <fullName evidence="3">Fic family protein</fullName>
    </submittedName>
</protein>
<dbReference type="SUPFAM" id="SSF140931">
    <property type="entry name" value="Fic-like"/>
    <property type="match status" value="1"/>
</dbReference>
<evidence type="ECO:0000313" key="4">
    <source>
        <dbReference type="Proteomes" id="UP001269144"/>
    </source>
</evidence>
<dbReference type="RefSeq" id="WP_311162439.1">
    <property type="nucleotide sequence ID" value="NZ_JAVQLW010000004.1"/>
</dbReference>
<reference evidence="4" key="1">
    <citation type="submission" date="2023-07" db="EMBL/GenBank/DDBJ databases">
        <title>Paracoccus sp. MBLB3053 whole genome sequence.</title>
        <authorList>
            <person name="Hwang C.Y."/>
            <person name="Cho E.-S."/>
            <person name="Seo M.-J."/>
        </authorList>
    </citation>
    <scope>NUCLEOTIDE SEQUENCE [LARGE SCALE GENOMIC DNA]</scope>
    <source>
        <strain evidence="4">MBLB3053</strain>
    </source>
</reference>
<accession>A0ABU2HXF6</accession>
<dbReference type="Proteomes" id="UP001269144">
    <property type="component" value="Unassembled WGS sequence"/>
</dbReference>
<name>A0ABU2HXF6_9RHOB</name>
<dbReference type="EMBL" id="JAVQLW010000004">
    <property type="protein sequence ID" value="MDS9469726.1"/>
    <property type="molecule type" value="Genomic_DNA"/>
</dbReference>
<keyword evidence="4" id="KW-1185">Reference proteome</keyword>
<dbReference type="Pfam" id="PF02661">
    <property type="entry name" value="Fic"/>
    <property type="match status" value="1"/>
</dbReference>
<gene>
    <name evidence="3" type="ORF">RGQ15_19360</name>
</gene>
<feature type="domain" description="Fido" evidence="2">
    <location>
        <begin position="121"/>
        <end position="287"/>
    </location>
</feature>
<dbReference type="PANTHER" id="PTHR13504">
    <property type="entry name" value="FIDO DOMAIN-CONTAINING PROTEIN DDB_G0283145"/>
    <property type="match status" value="1"/>
</dbReference>
<organism evidence="3 4">
    <name type="scientific">Paracoccus aurantius</name>
    <dbReference type="NCBI Taxonomy" id="3073814"/>
    <lineage>
        <taxon>Bacteria</taxon>
        <taxon>Pseudomonadati</taxon>
        <taxon>Pseudomonadota</taxon>
        <taxon>Alphaproteobacteria</taxon>
        <taxon>Rhodobacterales</taxon>
        <taxon>Paracoccaceae</taxon>
        <taxon>Paracoccus</taxon>
    </lineage>
</organism>
<feature type="region of interest" description="Disordered" evidence="1">
    <location>
        <begin position="1"/>
        <end position="22"/>
    </location>
</feature>
<evidence type="ECO:0000313" key="3">
    <source>
        <dbReference type="EMBL" id="MDS9469726.1"/>
    </source>
</evidence>
<dbReference type="InterPro" id="IPR040198">
    <property type="entry name" value="Fido_containing"/>
</dbReference>
<comment type="caution">
    <text evidence="3">The sequence shown here is derived from an EMBL/GenBank/DDBJ whole genome shotgun (WGS) entry which is preliminary data.</text>
</comment>